<evidence type="ECO:0000313" key="3">
    <source>
        <dbReference type="Proteomes" id="UP000321523"/>
    </source>
</evidence>
<dbReference type="Proteomes" id="UP000321523">
    <property type="component" value="Unassembled WGS sequence"/>
</dbReference>
<dbReference type="EMBL" id="BJYZ01000013">
    <property type="protein sequence ID" value="GEO39041.1"/>
    <property type="molecule type" value="Genomic_DNA"/>
</dbReference>
<proteinExistence type="predicted"/>
<comment type="caution">
    <text evidence="2">The sequence shown here is derived from an EMBL/GenBank/DDBJ whole genome shotgun (WGS) entry which is preliminary data.</text>
</comment>
<gene>
    <name evidence="2" type="ORF">SAE02_31890</name>
</gene>
<evidence type="ECO:0000256" key="1">
    <source>
        <dbReference type="SAM" id="MobiDB-lite"/>
    </source>
</evidence>
<evidence type="ECO:0000313" key="2">
    <source>
        <dbReference type="EMBL" id="GEO39041.1"/>
    </source>
</evidence>
<dbReference type="AlphaFoldDB" id="A0A512DRC0"/>
<organism evidence="2 3">
    <name type="scientific">Skermanella aerolata</name>
    <dbReference type="NCBI Taxonomy" id="393310"/>
    <lineage>
        <taxon>Bacteria</taxon>
        <taxon>Pseudomonadati</taxon>
        <taxon>Pseudomonadota</taxon>
        <taxon>Alphaproteobacteria</taxon>
        <taxon>Rhodospirillales</taxon>
        <taxon>Azospirillaceae</taxon>
        <taxon>Skermanella</taxon>
    </lineage>
</organism>
<sequence>MADADRTQSRAASRDTVSKDIERSDGVVAPAPIGSGIRTEQSVRGIDPVPMSKNLGQQPGGLAGARLSPQQTEDMTSMLREGRAAAERGDSGACMEKVRQARQIALGATTGVRGGG</sequence>
<protein>
    <submittedName>
        <fullName evidence="2">Uncharacterized protein</fullName>
    </submittedName>
</protein>
<keyword evidence="3" id="KW-1185">Reference proteome</keyword>
<name>A0A512DRC0_9PROT</name>
<reference evidence="2 3" key="1">
    <citation type="submission" date="2019-07" db="EMBL/GenBank/DDBJ databases">
        <title>Whole genome shotgun sequence of Skermanella aerolata NBRC 106429.</title>
        <authorList>
            <person name="Hosoyama A."/>
            <person name="Uohara A."/>
            <person name="Ohji S."/>
            <person name="Ichikawa N."/>
        </authorList>
    </citation>
    <scope>NUCLEOTIDE SEQUENCE [LARGE SCALE GENOMIC DNA]</scope>
    <source>
        <strain evidence="2 3">NBRC 106429</strain>
    </source>
</reference>
<accession>A0A512DRC0</accession>
<feature type="compositionally biased region" description="Basic and acidic residues" evidence="1">
    <location>
        <begin position="80"/>
        <end position="90"/>
    </location>
</feature>
<feature type="compositionally biased region" description="Basic and acidic residues" evidence="1">
    <location>
        <begin position="1"/>
        <end position="25"/>
    </location>
</feature>
<feature type="region of interest" description="Disordered" evidence="1">
    <location>
        <begin position="1"/>
        <end position="94"/>
    </location>
</feature>